<evidence type="ECO:0000313" key="1">
    <source>
        <dbReference type="EMBL" id="MEQ2316022.1"/>
    </source>
</evidence>
<name>A0ABV1AD77_9TELE</name>
<evidence type="ECO:0000313" key="2">
    <source>
        <dbReference type="Proteomes" id="UP001469553"/>
    </source>
</evidence>
<gene>
    <name evidence="1" type="ORF">AMECASPLE_028397</name>
</gene>
<reference evidence="1 2" key="1">
    <citation type="submission" date="2021-06" db="EMBL/GenBank/DDBJ databases">
        <authorList>
            <person name="Palmer J.M."/>
        </authorList>
    </citation>
    <scope>NUCLEOTIDE SEQUENCE [LARGE SCALE GENOMIC DNA]</scope>
    <source>
        <strain evidence="1 2">AS_MEX2019</strain>
        <tissue evidence="1">Muscle</tissue>
    </source>
</reference>
<dbReference type="Proteomes" id="UP001469553">
    <property type="component" value="Unassembled WGS sequence"/>
</dbReference>
<dbReference type="EMBL" id="JAHRIP010087759">
    <property type="protein sequence ID" value="MEQ2316022.1"/>
    <property type="molecule type" value="Genomic_DNA"/>
</dbReference>
<sequence length="96" mass="10120">MDRSPDACHDSSTLWGTFAADSLTKVTGCPSLSGPAFLWGTGVSLLLQKIRTLGHMGDFAAFHPAPESGKISCILNGWEGEVGGTCPECSPCQNRH</sequence>
<accession>A0ABV1AD77</accession>
<organism evidence="1 2">
    <name type="scientific">Ameca splendens</name>
    <dbReference type="NCBI Taxonomy" id="208324"/>
    <lineage>
        <taxon>Eukaryota</taxon>
        <taxon>Metazoa</taxon>
        <taxon>Chordata</taxon>
        <taxon>Craniata</taxon>
        <taxon>Vertebrata</taxon>
        <taxon>Euteleostomi</taxon>
        <taxon>Actinopterygii</taxon>
        <taxon>Neopterygii</taxon>
        <taxon>Teleostei</taxon>
        <taxon>Neoteleostei</taxon>
        <taxon>Acanthomorphata</taxon>
        <taxon>Ovalentaria</taxon>
        <taxon>Atherinomorphae</taxon>
        <taxon>Cyprinodontiformes</taxon>
        <taxon>Goodeidae</taxon>
        <taxon>Ameca</taxon>
    </lineage>
</organism>
<keyword evidence="2" id="KW-1185">Reference proteome</keyword>
<comment type="caution">
    <text evidence="1">The sequence shown here is derived from an EMBL/GenBank/DDBJ whole genome shotgun (WGS) entry which is preliminary data.</text>
</comment>
<protein>
    <submittedName>
        <fullName evidence="1">Uncharacterized protein</fullName>
    </submittedName>
</protein>
<proteinExistence type="predicted"/>